<feature type="coiled-coil region" evidence="1">
    <location>
        <begin position="448"/>
        <end position="475"/>
    </location>
</feature>
<feature type="coiled-coil region" evidence="1">
    <location>
        <begin position="257"/>
        <end position="382"/>
    </location>
</feature>
<comment type="caution">
    <text evidence="3">The sequence shown here is derived from an EMBL/GenBank/DDBJ whole genome shotgun (WGS) entry which is preliminary data.</text>
</comment>
<evidence type="ECO:0000313" key="3">
    <source>
        <dbReference type="EMBL" id="TFJ86088.1"/>
    </source>
</evidence>
<protein>
    <submittedName>
        <fullName evidence="3">Uncharacterized protein</fullName>
    </submittedName>
</protein>
<dbReference type="EMBL" id="SDOX01000010">
    <property type="protein sequence ID" value="TFJ86088.1"/>
    <property type="molecule type" value="Genomic_DNA"/>
</dbReference>
<keyword evidence="1" id="KW-0175">Coiled coil</keyword>
<proteinExistence type="predicted"/>
<dbReference type="OrthoDB" id="551053at2759"/>
<feature type="compositionally biased region" description="Basic and acidic residues" evidence="2">
    <location>
        <begin position="231"/>
        <end position="247"/>
    </location>
</feature>
<feature type="compositionally biased region" description="Basic and acidic residues" evidence="2">
    <location>
        <begin position="752"/>
        <end position="762"/>
    </location>
</feature>
<evidence type="ECO:0000256" key="1">
    <source>
        <dbReference type="SAM" id="Coils"/>
    </source>
</evidence>
<dbReference type="Proteomes" id="UP000355283">
    <property type="component" value="Unassembled WGS sequence"/>
</dbReference>
<sequence length="780" mass="89182">MEHPDDHFVEEEETMADIQAESIFLKDQLQRCLKELKLYQNIQSGRNRAHMDRAWLRSSAEALPDFPEWNLDVAAMTPLIAAYDGRIEELEHLNGLQAEKLASLAGKAEVLALENEDLHRAAFARAEQSCSCEVQPCLTEDNEESDRESNRESTEGDDAATESTLQHTIKDRGESELALRSSHLRGDNAALVKEVKIATLELREAKRSLLEKDLFIDTLHRELAEVCDASRGLRGDDTPTEKSRNSEDPAALTHAHLRDVRASLMAAVRKIRSLEQNLREAKESLSSREATWSEERNHLESRYEEAEQLSRTLQAQVETLTEESTRVRSQLESMERTQVELKEVREALGSTQRDATDMVGVMEELQAQVEGLQAQVKDSTSREKEVKELEMQCRVQVEEAMRQLATAREGEAQARMELHRLQEIQTVKVADLGAGTEQGKDRRNTKLLEQYERQREELKEGAEHQARLRAELEQEGLERRRTDRLYAELCTVVKSEQGGVREQVLELTRRLTESHMARGTAEAESARLAEELRARLSDAAARDRKWAEARRRLETGIRARDEELAATREKLANVEATLGEKVRQMARLERRQQEAETTWRLQVDKLQDKIREHVKNSKLKLSKAESVLREQEPVMSDFQARQGRILQRVRREYKDVIKEMHRSVGEEREAAQRISRDNKILLSNLASTSQELEASRDQLASLREDLQTSTLQVSELSSQLSESLRSQQLLVQEEIRLRAKLNGKNKSKNSVRRNEDKEHSSRVDALSKMASAHCAVSLCH</sequence>
<dbReference type="Gene3D" id="1.10.287.1490">
    <property type="match status" value="1"/>
</dbReference>
<evidence type="ECO:0000256" key="2">
    <source>
        <dbReference type="SAM" id="MobiDB-lite"/>
    </source>
</evidence>
<accession>A0A4D9DBT2</accession>
<gene>
    <name evidence="3" type="ORF">NSK_002908</name>
</gene>
<feature type="compositionally biased region" description="Basic residues" evidence="2">
    <location>
        <begin position="742"/>
        <end position="751"/>
    </location>
</feature>
<organism evidence="3 4">
    <name type="scientific">Nannochloropsis salina CCMP1776</name>
    <dbReference type="NCBI Taxonomy" id="1027361"/>
    <lineage>
        <taxon>Eukaryota</taxon>
        <taxon>Sar</taxon>
        <taxon>Stramenopiles</taxon>
        <taxon>Ochrophyta</taxon>
        <taxon>Eustigmatophyceae</taxon>
        <taxon>Eustigmatales</taxon>
        <taxon>Monodopsidaceae</taxon>
        <taxon>Microchloropsis</taxon>
        <taxon>Microchloropsis salina</taxon>
    </lineage>
</organism>
<dbReference type="AlphaFoldDB" id="A0A4D9DBT2"/>
<evidence type="ECO:0000313" key="4">
    <source>
        <dbReference type="Proteomes" id="UP000355283"/>
    </source>
</evidence>
<feature type="region of interest" description="Disordered" evidence="2">
    <location>
        <begin position="742"/>
        <end position="765"/>
    </location>
</feature>
<feature type="coiled-coil region" evidence="1">
    <location>
        <begin position="557"/>
        <end position="598"/>
    </location>
</feature>
<feature type="region of interest" description="Disordered" evidence="2">
    <location>
        <begin position="138"/>
        <end position="174"/>
    </location>
</feature>
<reference evidence="3 4" key="1">
    <citation type="submission" date="2019-01" db="EMBL/GenBank/DDBJ databases">
        <title>Nuclear Genome Assembly of the Microalgal Biofuel strain Nannochloropsis salina CCMP1776.</title>
        <authorList>
            <person name="Hovde B."/>
        </authorList>
    </citation>
    <scope>NUCLEOTIDE SEQUENCE [LARGE SCALE GENOMIC DNA]</scope>
    <source>
        <strain evidence="3 4">CCMP1776</strain>
    </source>
</reference>
<feature type="coiled-coil region" evidence="1">
    <location>
        <begin position="685"/>
        <end position="719"/>
    </location>
</feature>
<feature type="region of interest" description="Disordered" evidence="2">
    <location>
        <begin position="231"/>
        <end position="250"/>
    </location>
</feature>
<name>A0A4D9DBT2_9STRA</name>
<keyword evidence="4" id="KW-1185">Reference proteome</keyword>